<keyword evidence="9" id="KW-0406">Ion transport</keyword>
<evidence type="ECO:0000256" key="7">
    <source>
        <dbReference type="ARBA" id="ARBA00022729"/>
    </source>
</evidence>
<feature type="domain" description="Polysaccharide export protein N-terminal" evidence="15">
    <location>
        <begin position="51"/>
        <end position="147"/>
    </location>
</feature>
<protein>
    <submittedName>
        <fullName evidence="17">Polysaccharide biosynthesis/export family protein</fullName>
    </submittedName>
</protein>
<evidence type="ECO:0000256" key="1">
    <source>
        <dbReference type="ARBA" id="ARBA00004571"/>
    </source>
</evidence>
<keyword evidence="18" id="KW-1185">Reference proteome</keyword>
<keyword evidence="4" id="KW-1134">Transmembrane beta strand</keyword>
<accession>A0ABY6J2D9</accession>
<comment type="subcellular location">
    <subcellularLocation>
        <location evidence="1">Cell outer membrane</location>
        <topology evidence="1">Multi-pass membrane protein</topology>
    </subcellularLocation>
</comment>
<dbReference type="PANTHER" id="PTHR33619">
    <property type="entry name" value="POLYSACCHARIDE EXPORT PROTEIN GFCE-RELATED"/>
    <property type="match status" value="1"/>
</dbReference>
<evidence type="ECO:0000256" key="10">
    <source>
        <dbReference type="ARBA" id="ARBA00023114"/>
    </source>
</evidence>
<evidence type="ECO:0000259" key="15">
    <source>
        <dbReference type="Pfam" id="PF02563"/>
    </source>
</evidence>
<dbReference type="Pfam" id="PF02563">
    <property type="entry name" value="Poly_export"/>
    <property type="match status" value="1"/>
</dbReference>
<reference evidence="17" key="1">
    <citation type="submission" date="2022-10" db="EMBL/GenBank/DDBJ databases">
        <title>Chitinophaga sp. nov., isolated from soil.</title>
        <authorList>
            <person name="Jeon C.O."/>
        </authorList>
    </citation>
    <scope>NUCLEOTIDE SEQUENCE</scope>
    <source>
        <strain evidence="17">R8</strain>
    </source>
</reference>
<dbReference type="RefSeq" id="WP_264280636.1">
    <property type="nucleotide sequence ID" value="NZ_CP107006.1"/>
</dbReference>
<dbReference type="EMBL" id="CP107006">
    <property type="protein sequence ID" value="UYQ92364.1"/>
    <property type="molecule type" value="Genomic_DNA"/>
</dbReference>
<keyword evidence="8" id="KW-0625">Polysaccharide transport</keyword>
<organism evidence="17 18">
    <name type="scientific">Chitinophaga horti</name>
    <dbReference type="NCBI Taxonomy" id="2920382"/>
    <lineage>
        <taxon>Bacteria</taxon>
        <taxon>Pseudomonadati</taxon>
        <taxon>Bacteroidota</taxon>
        <taxon>Chitinophagia</taxon>
        <taxon>Chitinophagales</taxon>
        <taxon>Chitinophagaceae</taxon>
        <taxon>Chitinophaga</taxon>
    </lineage>
</organism>
<evidence type="ECO:0000256" key="2">
    <source>
        <dbReference type="ARBA" id="ARBA00009450"/>
    </source>
</evidence>
<sequence>MRRTKESSLKTGITILLTLLIFSSCVSTKNAVYFNNLNDTALKTAYSDFQPVIQKNDILQINVNSANPEETIIYNVPNSSGASGIQAVGVTASTPAAGFLVDQQGFIQYPMLGQVKAEGLTKKQLTDYLKKELTDKKLLVDPVVSIRFVNYRVTLLGEVAKPTVVNVTNEKITILEALGMAGDITIYGKKENVLVIRETGGKQVVKRLNLNDASIFSSPYYYLQSNDIVYVEPNKSKVASADRSRQVLPIVMSGLSLLVIVIDRLL</sequence>
<evidence type="ECO:0000259" key="16">
    <source>
        <dbReference type="Pfam" id="PF22461"/>
    </source>
</evidence>
<keyword evidence="6" id="KW-0812">Transmembrane</keyword>
<keyword evidence="13" id="KW-0998">Cell outer membrane</keyword>
<dbReference type="Gene3D" id="3.10.560.10">
    <property type="entry name" value="Outer membrane lipoprotein wza domain like"/>
    <property type="match status" value="1"/>
</dbReference>
<evidence type="ECO:0000256" key="4">
    <source>
        <dbReference type="ARBA" id="ARBA00022452"/>
    </source>
</evidence>
<keyword evidence="11" id="KW-0472">Membrane</keyword>
<dbReference type="Proteomes" id="UP001162741">
    <property type="component" value="Chromosome"/>
</dbReference>
<comment type="similarity">
    <text evidence="2">Belongs to the BexD/CtrA/VexA family.</text>
</comment>
<evidence type="ECO:0000256" key="11">
    <source>
        <dbReference type="ARBA" id="ARBA00023136"/>
    </source>
</evidence>
<evidence type="ECO:0000313" key="17">
    <source>
        <dbReference type="EMBL" id="UYQ92364.1"/>
    </source>
</evidence>
<dbReference type="PANTHER" id="PTHR33619:SF3">
    <property type="entry name" value="POLYSACCHARIDE EXPORT PROTEIN GFCE-RELATED"/>
    <property type="match status" value="1"/>
</dbReference>
<keyword evidence="7" id="KW-0732">Signal</keyword>
<dbReference type="InterPro" id="IPR049712">
    <property type="entry name" value="Poly_export"/>
</dbReference>
<evidence type="ECO:0000256" key="14">
    <source>
        <dbReference type="ARBA" id="ARBA00023288"/>
    </source>
</evidence>
<evidence type="ECO:0000256" key="9">
    <source>
        <dbReference type="ARBA" id="ARBA00023065"/>
    </source>
</evidence>
<proteinExistence type="inferred from homology"/>
<evidence type="ECO:0000256" key="12">
    <source>
        <dbReference type="ARBA" id="ARBA00023139"/>
    </source>
</evidence>
<evidence type="ECO:0000256" key="13">
    <source>
        <dbReference type="ARBA" id="ARBA00023237"/>
    </source>
</evidence>
<gene>
    <name evidence="17" type="ORF">MKQ68_19965</name>
</gene>
<evidence type="ECO:0000256" key="6">
    <source>
        <dbReference type="ARBA" id="ARBA00022692"/>
    </source>
</evidence>
<feature type="domain" description="SLBB" evidence="16">
    <location>
        <begin position="152"/>
        <end position="231"/>
    </location>
</feature>
<keyword evidence="10" id="KW-0626">Porin</keyword>
<keyword evidence="12" id="KW-0564">Palmitate</keyword>
<name>A0ABY6J2D9_9BACT</name>
<dbReference type="InterPro" id="IPR003715">
    <property type="entry name" value="Poly_export_N"/>
</dbReference>
<evidence type="ECO:0000256" key="5">
    <source>
        <dbReference type="ARBA" id="ARBA00022597"/>
    </source>
</evidence>
<evidence type="ECO:0000256" key="8">
    <source>
        <dbReference type="ARBA" id="ARBA00023047"/>
    </source>
</evidence>
<dbReference type="Pfam" id="PF22461">
    <property type="entry name" value="SLBB_2"/>
    <property type="match status" value="1"/>
</dbReference>
<evidence type="ECO:0000256" key="3">
    <source>
        <dbReference type="ARBA" id="ARBA00022448"/>
    </source>
</evidence>
<keyword evidence="5" id="KW-0762">Sugar transport</keyword>
<dbReference type="PROSITE" id="PS51257">
    <property type="entry name" value="PROKAR_LIPOPROTEIN"/>
    <property type="match status" value="1"/>
</dbReference>
<keyword evidence="3" id="KW-0813">Transport</keyword>
<keyword evidence="14" id="KW-0449">Lipoprotein</keyword>
<dbReference type="InterPro" id="IPR054765">
    <property type="entry name" value="SLBB_dom"/>
</dbReference>
<evidence type="ECO:0000313" key="18">
    <source>
        <dbReference type="Proteomes" id="UP001162741"/>
    </source>
</evidence>